<name>A0A5B9Q6C0_9BACT</name>
<reference evidence="2 3" key="1">
    <citation type="submission" date="2019-08" db="EMBL/GenBank/DDBJ databases">
        <title>Deep-cultivation of Planctomycetes and their phenomic and genomic characterization uncovers novel biology.</title>
        <authorList>
            <person name="Wiegand S."/>
            <person name="Jogler M."/>
            <person name="Boedeker C."/>
            <person name="Pinto D."/>
            <person name="Vollmers J."/>
            <person name="Rivas-Marin E."/>
            <person name="Kohn T."/>
            <person name="Peeters S.H."/>
            <person name="Heuer A."/>
            <person name="Rast P."/>
            <person name="Oberbeckmann S."/>
            <person name="Bunk B."/>
            <person name="Jeske O."/>
            <person name="Meyerdierks A."/>
            <person name="Storesund J.E."/>
            <person name="Kallscheuer N."/>
            <person name="Luecker S."/>
            <person name="Lage O.M."/>
            <person name="Pohl T."/>
            <person name="Merkel B.J."/>
            <person name="Hornburger P."/>
            <person name="Mueller R.-W."/>
            <person name="Bruemmer F."/>
            <person name="Labrenz M."/>
            <person name="Spormann A.M."/>
            <person name="Op den Camp H."/>
            <person name="Overmann J."/>
            <person name="Amann R."/>
            <person name="Jetten M.S.M."/>
            <person name="Mascher T."/>
            <person name="Medema M.H."/>
            <person name="Devos D.P."/>
            <person name="Kaster A.-K."/>
            <person name="Ovreas L."/>
            <person name="Rohde M."/>
            <person name="Galperin M.Y."/>
            <person name="Jogler C."/>
        </authorList>
    </citation>
    <scope>NUCLEOTIDE SEQUENCE [LARGE SCALE GENOMIC DNA]</scope>
    <source>
        <strain evidence="2 3">Pr1d</strain>
    </source>
</reference>
<dbReference type="InterPro" id="IPR027417">
    <property type="entry name" value="P-loop_NTPase"/>
</dbReference>
<evidence type="ECO:0000313" key="2">
    <source>
        <dbReference type="EMBL" id="QEG34584.1"/>
    </source>
</evidence>
<dbReference type="RefSeq" id="WP_238476664.1">
    <property type="nucleotide sequence ID" value="NZ_CP042913.1"/>
</dbReference>
<protein>
    <recommendedName>
        <fullName evidence="4">AAA+ ATPase domain-containing protein</fullName>
    </recommendedName>
</protein>
<accession>A0A5B9Q6C0</accession>
<dbReference type="InterPro" id="IPR036390">
    <property type="entry name" value="WH_DNA-bd_sf"/>
</dbReference>
<gene>
    <name evidence="2" type="ORF">Pr1d_18650</name>
</gene>
<dbReference type="KEGG" id="bgok:Pr1d_18650"/>
<dbReference type="Gene3D" id="3.40.50.300">
    <property type="entry name" value="P-loop containing nucleotide triphosphate hydrolases"/>
    <property type="match status" value="1"/>
</dbReference>
<evidence type="ECO:0000256" key="1">
    <source>
        <dbReference type="SAM" id="MobiDB-lite"/>
    </source>
</evidence>
<dbReference type="SUPFAM" id="SSF52540">
    <property type="entry name" value="P-loop containing nucleoside triphosphate hydrolases"/>
    <property type="match status" value="1"/>
</dbReference>
<evidence type="ECO:0008006" key="4">
    <source>
        <dbReference type="Google" id="ProtNLM"/>
    </source>
</evidence>
<evidence type="ECO:0000313" key="3">
    <source>
        <dbReference type="Proteomes" id="UP000323917"/>
    </source>
</evidence>
<sequence>MNTPAETLDMASSDESHSDPSSNNLEALLDRINRLASGEEAVEAQPEQRAVTEQSQVAPERPRPIVVPPVHNFEDAGRERKEWCPPEPKTLAQAGISEGQLEHLAIKCLGACGDCSGHELAEHHTVPFRLIEPVLATLKQAQLVAYRGSAPMNDYVYQLTEMGREQAKKLTEYCSYFGAAPVPLEHYIESVAEQTLTKVHPTRGDLERAFSDLLVNQNMLRRLGPAVNSGRGLFLFGFPGNGKTSIAERVTKAFGDTVWIPRAIGIDGEVMRVFDPALHEEIPLEMAAGPLHAREIDKRWVRIRRPTIVVGGELTMDALEVSPGTGNNVSEAPLQLKSNCGTLVIDDFGRQRMTTDVLLNRWIVPLEKRYDFLRLVNGKKIQVPFDQLIIFSTNLEPKDLVDDAFLRRIPYKIEVPDPSEEEFRQLFKIMAPILGMEYNQDSVDYLIATHYHPINRPFRCCQPRDLLLQIRNYCNYLDTMPTMCREYFDYAVENYFAVM</sequence>
<dbReference type="AlphaFoldDB" id="A0A5B9Q6C0"/>
<organism evidence="2 3">
    <name type="scientific">Bythopirellula goksoeyrii</name>
    <dbReference type="NCBI Taxonomy" id="1400387"/>
    <lineage>
        <taxon>Bacteria</taxon>
        <taxon>Pseudomonadati</taxon>
        <taxon>Planctomycetota</taxon>
        <taxon>Planctomycetia</taxon>
        <taxon>Pirellulales</taxon>
        <taxon>Lacipirellulaceae</taxon>
        <taxon>Bythopirellula</taxon>
    </lineage>
</organism>
<keyword evidence="3" id="KW-1185">Reference proteome</keyword>
<dbReference type="SUPFAM" id="SSF46785">
    <property type="entry name" value="Winged helix' DNA-binding domain"/>
    <property type="match status" value="1"/>
</dbReference>
<feature type="region of interest" description="Disordered" evidence="1">
    <location>
        <begin position="1"/>
        <end position="70"/>
    </location>
</feature>
<dbReference type="EMBL" id="CP042913">
    <property type="protein sequence ID" value="QEG34584.1"/>
    <property type="molecule type" value="Genomic_DNA"/>
</dbReference>
<proteinExistence type="predicted"/>
<dbReference type="Proteomes" id="UP000323917">
    <property type="component" value="Chromosome"/>
</dbReference>